<dbReference type="AlphaFoldDB" id="X1CF93"/>
<reference evidence="1" key="1">
    <citation type="journal article" date="2014" name="Front. Microbiol.">
        <title>High frequency of phylogenetically diverse reductive dehalogenase-homologous genes in deep subseafloor sedimentary metagenomes.</title>
        <authorList>
            <person name="Kawai M."/>
            <person name="Futagami T."/>
            <person name="Toyoda A."/>
            <person name="Takaki Y."/>
            <person name="Nishi S."/>
            <person name="Hori S."/>
            <person name="Arai W."/>
            <person name="Tsubouchi T."/>
            <person name="Morono Y."/>
            <person name="Uchiyama I."/>
            <person name="Ito T."/>
            <person name="Fujiyama A."/>
            <person name="Inagaki F."/>
            <person name="Takami H."/>
        </authorList>
    </citation>
    <scope>NUCLEOTIDE SEQUENCE</scope>
    <source>
        <strain evidence="1">Expedition CK06-06</strain>
    </source>
</reference>
<dbReference type="EMBL" id="BART01023359">
    <property type="protein sequence ID" value="GAG91777.1"/>
    <property type="molecule type" value="Genomic_DNA"/>
</dbReference>
<accession>X1CF93</accession>
<organism evidence="1">
    <name type="scientific">marine sediment metagenome</name>
    <dbReference type="NCBI Taxonomy" id="412755"/>
    <lineage>
        <taxon>unclassified sequences</taxon>
        <taxon>metagenomes</taxon>
        <taxon>ecological metagenomes</taxon>
    </lineage>
</organism>
<gene>
    <name evidence="1" type="ORF">S01H4_42521</name>
</gene>
<sequence length="111" mass="13446">MQMAFVSFSCKRETQIRGVELEVSFSEATLSDDLITDIQYRWKTKKDFEEVKEDLNAYVHFWHRYNLLFYDNHSPEIPTSQWEPEREYAYSRRIYIPTFIDRFGPAFKGED</sequence>
<evidence type="ECO:0000313" key="1">
    <source>
        <dbReference type="EMBL" id="GAG91777.1"/>
    </source>
</evidence>
<proteinExistence type="predicted"/>
<comment type="caution">
    <text evidence="1">The sequence shown here is derived from an EMBL/GenBank/DDBJ whole genome shotgun (WGS) entry which is preliminary data.</text>
</comment>
<feature type="non-terminal residue" evidence="1">
    <location>
        <position position="111"/>
    </location>
</feature>
<name>X1CF93_9ZZZZ</name>
<protein>
    <submittedName>
        <fullName evidence="1">Uncharacterized protein</fullName>
    </submittedName>
</protein>